<dbReference type="InterPro" id="IPR028976">
    <property type="entry name" value="CheC-like_sf"/>
</dbReference>
<reference evidence="2" key="1">
    <citation type="submission" date="2018-05" db="EMBL/GenBank/DDBJ databases">
        <authorList>
            <person name="Lanie J.A."/>
            <person name="Ng W.-L."/>
            <person name="Kazmierczak K.M."/>
            <person name="Andrzejewski T.M."/>
            <person name="Davidsen T.M."/>
            <person name="Wayne K.J."/>
            <person name="Tettelin H."/>
            <person name="Glass J.I."/>
            <person name="Rusch D."/>
            <person name="Podicherti R."/>
            <person name="Tsui H.-C.T."/>
            <person name="Winkler M.E."/>
        </authorList>
    </citation>
    <scope>NUCLEOTIDE SEQUENCE</scope>
</reference>
<keyword evidence="1" id="KW-0145">Chemotaxis</keyword>
<sequence length="229" mass="26269">MQSQGPDKENNSEEIYQHMIEEVFDVPEVEKARATKNFLGAGFSNQILQDTESIDNLLSQRLINTLTAQLQSVLPGAFRITTNPEQCLSCANLQSWSPGRSYYSLFEMKHTRSVWILHFSRSVGEGLASLVHQRNAPDKSNVFIGLREADSLIYLEIGELLRGVFTSIIELWPESEKLKVSRFRHILQLVFLNDSIQEDEYVIIPFQLDNRECSGEFHLVFPQRHLLSI</sequence>
<dbReference type="EMBL" id="UINC01003308">
    <property type="protein sequence ID" value="SVA05169.1"/>
    <property type="molecule type" value="Genomic_DNA"/>
</dbReference>
<dbReference type="Gene3D" id="3.40.1550.10">
    <property type="entry name" value="CheC-like"/>
    <property type="match status" value="1"/>
</dbReference>
<name>A0A381SNX4_9ZZZZ</name>
<organism evidence="2">
    <name type="scientific">marine metagenome</name>
    <dbReference type="NCBI Taxonomy" id="408172"/>
    <lineage>
        <taxon>unclassified sequences</taxon>
        <taxon>metagenomes</taxon>
        <taxon>ecological metagenomes</taxon>
    </lineage>
</organism>
<accession>A0A381SNX4</accession>
<gene>
    <name evidence="2" type="ORF">METZ01_LOCUS58023</name>
</gene>
<protein>
    <submittedName>
        <fullName evidence="2">Uncharacterized protein</fullName>
    </submittedName>
</protein>
<evidence type="ECO:0000256" key="1">
    <source>
        <dbReference type="ARBA" id="ARBA00022500"/>
    </source>
</evidence>
<dbReference type="GO" id="GO:0006935">
    <property type="term" value="P:chemotaxis"/>
    <property type="evidence" value="ECO:0007669"/>
    <property type="project" value="UniProtKB-KW"/>
</dbReference>
<evidence type="ECO:0000313" key="2">
    <source>
        <dbReference type="EMBL" id="SVA05169.1"/>
    </source>
</evidence>
<dbReference type="AlphaFoldDB" id="A0A381SNX4"/>
<proteinExistence type="predicted"/>